<comment type="caution">
    <text evidence="9">The sequence shown here is derived from an EMBL/GenBank/DDBJ whole genome shotgun (WGS) entry which is preliminary data.</text>
</comment>
<evidence type="ECO:0000256" key="5">
    <source>
        <dbReference type="PIRSR" id="PIRSR036492-1"/>
    </source>
</evidence>
<proteinExistence type="inferred from homology"/>
<sequence length="499" mass="55003">MSTVVSLPVNNDVRASFDRLAARVPQVSQSTAEQRIARIRRLMAATLAARPRIYEAVKAERGLSPPDVDGELVMLKMEAEHIEQNLADWMSDKSAPPSLMTLGKKCYLHYEAKGMVLVLPSWNAPYVIGFLPVLGALAAGNVVIVKPSELAPQSSRVMAEIVKEAFPDGEVTIIEGGVEAATALLACPFHHIFYIGNNTVGRIVMRAAAEHFASVTLEMGGKNPSIVDASADVEDAALKTSWGRMCNAGQACIAPDYVFAHESVFQRYVDALVREITAMYNPRGEGFDKNPEYPRVINARHFERIKALVEDARAKGAKIVMGGEFRAEDRYIAPTVVTNTTPDMKIMQEEIFGPVIVVMPYRDREEVVSYVRKHDKPLASYVFSKDRESWEFFLKNTTSGSMVLNHNVVQSGTNPYLPFGGVNHSGIGRLVGFNTFAECSNARTVFEEGPKVVDPRTMFPPLTDKYKKQLTQLLEGKPVPAGMVKAIDGLIRVVGLFKR</sequence>
<dbReference type="InterPro" id="IPR016161">
    <property type="entry name" value="Ald_DH/histidinol_DH"/>
</dbReference>
<evidence type="ECO:0000259" key="8">
    <source>
        <dbReference type="Pfam" id="PF00171"/>
    </source>
</evidence>
<dbReference type="Proteomes" id="UP000472676">
    <property type="component" value="Unassembled WGS sequence"/>
</dbReference>
<dbReference type="InterPro" id="IPR012394">
    <property type="entry name" value="Aldehyde_DH_NAD(P)"/>
</dbReference>
<keyword evidence="3" id="KW-0520">NAD</keyword>
<dbReference type="SUPFAM" id="SSF53720">
    <property type="entry name" value="ALDH-like"/>
    <property type="match status" value="1"/>
</dbReference>
<dbReference type="AlphaFoldDB" id="A0A6M2BRX5"/>
<evidence type="ECO:0000256" key="6">
    <source>
        <dbReference type="PROSITE-ProRule" id="PRU10007"/>
    </source>
</evidence>
<dbReference type="Gene3D" id="3.40.605.10">
    <property type="entry name" value="Aldehyde Dehydrogenase, Chain A, domain 1"/>
    <property type="match status" value="1"/>
</dbReference>
<organism evidence="9 10">
    <name type="scientific">Solimonas terrae</name>
    <dbReference type="NCBI Taxonomy" id="1396819"/>
    <lineage>
        <taxon>Bacteria</taxon>
        <taxon>Pseudomonadati</taxon>
        <taxon>Pseudomonadota</taxon>
        <taxon>Gammaproteobacteria</taxon>
        <taxon>Nevskiales</taxon>
        <taxon>Nevskiaceae</taxon>
        <taxon>Solimonas</taxon>
    </lineage>
</organism>
<dbReference type="Pfam" id="PF00171">
    <property type="entry name" value="Aldedh"/>
    <property type="match status" value="1"/>
</dbReference>
<dbReference type="InterPro" id="IPR016162">
    <property type="entry name" value="Ald_DH_N"/>
</dbReference>
<dbReference type="GO" id="GO:0005737">
    <property type="term" value="C:cytoplasm"/>
    <property type="evidence" value="ECO:0007669"/>
    <property type="project" value="TreeGrafter"/>
</dbReference>
<dbReference type="PANTHER" id="PTHR43570:SF20">
    <property type="entry name" value="ALDEHYDE DEHYDROGENASE ALDX-RELATED"/>
    <property type="match status" value="1"/>
</dbReference>
<dbReference type="FunFam" id="3.40.309.10:FF:000003">
    <property type="entry name" value="Aldehyde dehydrogenase"/>
    <property type="match status" value="1"/>
</dbReference>
<evidence type="ECO:0000256" key="2">
    <source>
        <dbReference type="ARBA" id="ARBA00023002"/>
    </source>
</evidence>
<feature type="active site" evidence="5 6">
    <location>
        <position position="218"/>
    </location>
</feature>
<dbReference type="GO" id="GO:0006081">
    <property type="term" value="P:aldehyde metabolic process"/>
    <property type="evidence" value="ECO:0007669"/>
    <property type="project" value="InterPro"/>
</dbReference>
<feature type="active site" evidence="5">
    <location>
        <position position="252"/>
    </location>
</feature>
<keyword evidence="10" id="KW-1185">Reference proteome</keyword>
<gene>
    <name evidence="9" type="ORF">G7Y85_08750</name>
</gene>
<evidence type="ECO:0000256" key="4">
    <source>
        <dbReference type="PIRNR" id="PIRNR036492"/>
    </source>
</evidence>
<dbReference type="PIRSF" id="PIRSF036492">
    <property type="entry name" value="ALDH"/>
    <property type="match status" value="1"/>
</dbReference>
<keyword evidence="2 4" id="KW-0560">Oxidoreductase</keyword>
<dbReference type="InterPro" id="IPR016163">
    <property type="entry name" value="Ald_DH_C"/>
</dbReference>
<comment type="similarity">
    <text evidence="1 4 7">Belongs to the aldehyde dehydrogenase family.</text>
</comment>
<dbReference type="PROSITE" id="PS00687">
    <property type="entry name" value="ALDEHYDE_DEHYDR_GLU"/>
    <property type="match status" value="1"/>
</dbReference>
<evidence type="ECO:0000313" key="10">
    <source>
        <dbReference type="Proteomes" id="UP000472676"/>
    </source>
</evidence>
<evidence type="ECO:0000256" key="7">
    <source>
        <dbReference type="RuleBase" id="RU003345"/>
    </source>
</evidence>
<dbReference type="PANTHER" id="PTHR43570">
    <property type="entry name" value="ALDEHYDE DEHYDROGENASE"/>
    <property type="match status" value="1"/>
</dbReference>
<dbReference type="GO" id="GO:0004029">
    <property type="term" value="F:aldehyde dehydrogenase (NAD+) activity"/>
    <property type="evidence" value="ECO:0007669"/>
    <property type="project" value="TreeGrafter"/>
</dbReference>
<reference evidence="9 10" key="1">
    <citation type="journal article" date="2014" name="Int. J. Syst. Evol. Microbiol.">
        <title>Solimonas terrae sp. nov., isolated from soil.</title>
        <authorList>
            <person name="Kim S.J."/>
            <person name="Moon J.Y."/>
            <person name="Weon H.Y."/>
            <person name="Ahn J.H."/>
            <person name="Chen W.M."/>
            <person name="Kwon S.W."/>
        </authorList>
    </citation>
    <scope>NUCLEOTIDE SEQUENCE [LARGE SCALE GENOMIC DNA]</scope>
    <source>
        <strain evidence="9 10">KIS83-12</strain>
    </source>
</reference>
<accession>A0A6M2BRX5</accession>
<dbReference type="EMBL" id="JAAMOW010000004">
    <property type="protein sequence ID" value="NGY04853.1"/>
    <property type="molecule type" value="Genomic_DNA"/>
</dbReference>
<evidence type="ECO:0000313" key="9">
    <source>
        <dbReference type="EMBL" id="NGY04853.1"/>
    </source>
</evidence>
<evidence type="ECO:0000256" key="1">
    <source>
        <dbReference type="ARBA" id="ARBA00009986"/>
    </source>
</evidence>
<dbReference type="Gene3D" id="3.40.309.10">
    <property type="entry name" value="Aldehyde Dehydrogenase, Chain A, domain 2"/>
    <property type="match status" value="1"/>
</dbReference>
<dbReference type="InterPro" id="IPR029510">
    <property type="entry name" value="Ald_DH_CS_GLU"/>
</dbReference>
<dbReference type="RefSeq" id="WP_166255047.1">
    <property type="nucleotide sequence ID" value="NZ_JAAMOW010000004.1"/>
</dbReference>
<evidence type="ECO:0000256" key="3">
    <source>
        <dbReference type="ARBA" id="ARBA00023027"/>
    </source>
</evidence>
<feature type="domain" description="Aldehyde dehydrogenase" evidence="8">
    <location>
        <begin position="11"/>
        <end position="445"/>
    </location>
</feature>
<protein>
    <recommendedName>
        <fullName evidence="4">Aldehyde dehydrogenase</fullName>
    </recommendedName>
</protein>
<dbReference type="InterPro" id="IPR015590">
    <property type="entry name" value="Aldehyde_DH_dom"/>
</dbReference>
<name>A0A6M2BRX5_9GAMM</name>